<feature type="compositionally biased region" description="Polar residues" evidence="1">
    <location>
        <begin position="17"/>
        <end position="32"/>
    </location>
</feature>
<dbReference type="EMBL" id="QJKJ01004201">
    <property type="protein sequence ID" value="RDX95118.1"/>
    <property type="molecule type" value="Genomic_DNA"/>
</dbReference>
<evidence type="ECO:0000256" key="1">
    <source>
        <dbReference type="SAM" id="MobiDB-lite"/>
    </source>
</evidence>
<dbReference type="Proteomes" id="UP000257109">
    <property type="component" value="Unassembled WGS sequence"/>
</dbReference>
<sequence>MLDGSSSNGGSVLALGNGSTRDMASSKNPSMKNNREERYTKYKRSSHTKDPCYKLHGKEKVFECMQGHKGPHTKSLYFSRTCHEKDD</sequence>
<evidence type="ECO:0000313" key="2">
    <source>
        <dbReference type="EMBL" id="RDX95118.1"/>
    </source>
</evidence>
<gene>
    <name evidence="2" type="ORF">CR513_22404</name>
</gene>
<accession>A0A371GX29</accession>
<feature type="non-terminal residue" evidence="2">
    <location>
        <position position="1"/>
    </location>
</feature>
<evidence type="ECO:0000313" key="3">
    <source>
        <dbReference type="Proteomes" id="UP000257109"/>
    </source>
</evidence>
<feature type="region of interest" description="Disordered" evidence="1">
    <location>
        <begin position="68"/>
        <end position="87"/>
    </location>
</feature>
<proteinExistence type="predicted"/>
<dbReference type="AlphaFoldDB" id="A0A371GX29"/>
<protein>
    <submittedName>
        <fullName evidence="2">Uncharacterized protein</fullName>
    </submittedName>
</protein>
<organism evidence="2 3">
    <name type="scientific">Mucuna pruriens</name>
    <name type="common">Velvet bean</name>
    <name type="synonym">Dolichos pruriens</name>
    <dbReference type="NCBI Taxonomy" id="157652"/>
    <lineage>
        <taxon>Eukaryota</taxon>
        <taxon>Viridiplantae</taxon>
        <taxon>Streptophyta</taxon>
        <taxon>Embryophyta</taxon>
        <taxon>Tracheophyta</taxon>
        <taxon>Spermatophyta</taxon>
        <taxon>Magnoliopsida</taxon>
        <taxon>eudicotyledons</taxon>
        <taxon>Gunneridae</taxon>
        <taxon>Pentapetalae</taxon>
        <taxon>rosids</taxon>
        <taxon>fabids</taxon>
        <taxon>Fabales</taxon>
        <taxon>Fabaceae</taxon>
        <taxon>Papilionoideae</taxon>
        <taxon>50 kb inversion clade</taxon>
        <taxon>NPAAA clade</taxon>
        <taxon>indigoferoid/millettioid clade</taxon>
        <taxon>Phaseoleae</taxon>
        <taxon>Mucuna</taxon>
    </lineage>
</organism>
<feature type="compositionally biased region" description="Polar residues" evidence="1">
    <location>
        <begin position="1"/>
        <end position="10"/>
    </location>
</feature>
<keyword evidence="3" id="KW-1185">Reference proteome</keyword>
<comment type="caution">
    <text evidence="2">The sequence shown here is derived from an EMBL/GenBank/DDBJ whole genome shotgun (WGS) entry which is preliminary data.</text>
</comment>
<reference evidence="2" key="1">
    <citation type="submission" date="2018-05" db="EMBL/GenBank/DDBJ databases">
        <title>Draft genome of Mucuna pruriens seed.</title>
        <authorList>
            <person name="Nnadi N.E."/>
            <person name="Vos R."/>
            <person name="Hasami M.H."/>
            <person name="Devisetty U.K."/>
            <person name="Aguiy J.C."/>
        </authorList>
    </citation>
    <scope>NUCLEOTIDE SEQUENCE [LARGE SCALE GENOMIC DNA]</scope>
    <source>
        <strain evidence="2">JCA_2017</strain>
    </source>
</reference>
<feature type="region of interest" description="Disordered" evidence="1">
    <location>
        <begin position="1"/>
        <end position="50"/>
    </location>
</feature>
<name>A0A371GX29_MUCPR</name>